<organism evidence="1 2">
    <name type="scientific">Adiantum capillus-veneris</name>
    <name type="common">Maidenhair fern</name>
    <dbReference type="NCBI Taxonomy" id="13818"/>
    <lineage>
        <taxon>Eukaryota</taxon>
        <taxon>Viridiplantae</taxon>
        <taxon>Streptophyta</taxon>
        <taxon>Embryophyta</taxon>
        <taxon>Tracheophyta</taxon>
        <taxon>Polypodiopsida</taxon>
        <taxon>Polypodiidae</taxon>
        <taxon>Polypodiales</taxon>
        <taxon>Pteridineae</taxon>
        <taxon>Pteridaceae</taxon>
        <taxon>Vittarioideae</taxon>
        <taxon>Adiantum</taxon>
    </lineage>
</organism>
<proteinExistence type="predicted"/>
<protein>
    <submittedName>
        <fullName evidence="1">Uncharacterized protein</fullName>
    </submittedName>
</protein>
<dbReference type="Proteomes" id="UP000886520">
    <property type="component" value="Chromosome 16"/>
</dbReference>
<evidence type="ECO:0000313" key="1">
    <source>
        <dbReference type="EMBL" id="KAI5068646.1"/>
    </source>
</evidence>
<comment type="caution">
    <text evidence="1">The sequence shown here is derived from an EMBL/GenBank/DDBJ whole genome shotgun (WGS) entry which is preliminary data.</text>
</comment>
<keyword evidence="2" id="KW-1185">Reference proteome</keyword>
<evidence type="ECO:0000313" key="2">
    <source>
        <dbReference type="Proteomes" id="UP000886520"/>
    </source>
</evidence>
<name>A0A9D4UIR0_ADICA</name>
<accession>A0A9D4UIR0</accession>
<dbReference type="EMBL" id="JABFUD020000016">
    <property type="protein sequence ID" value="KAI5068646.1"/>
    <property type="molecule type" value="Genomic_DNA"/>
</dbReference>
<dbReference type="AlphaFoldDB" id="A0A9D4UIR0"/>
<reference evidence="1" key="1">
    <citation type="submission" date="2021-01" db="EMBL/GenBank/DDBJ databases">
        <title>Adiantum capillus-veneris genome.</title>
        <authorList>
            <person name="Fang Y."/>
            <person name="Liao Q."/>
        </authorList>
    </citation>
    <scope>NUCLEOTIDE SEQUENCE</scope>
    <source>
        <strain evidence="1">H3</strain>
        <tissue evidence="1">Leaf</tissue>
    </source>
</reference>
<gene>
    <name evidence="1" type="ORF">GOP47_0016991</name>
</gene>
<sequence length="322" mass="34222">MAANNRMNYVAAPGSTTNVLSWSLESTVPTAASSRGTTTSSFLLRTDLVASEAMQAVMGPGHVQDDLIAMLSAATDEVYPAATNIAVSAGAGGTSDHQFDSLAVDDQLPAAHDEAALYSHLIDRLQQLSSIRPYISTCNNDNIAAAAGNSIIRASISPSPSFTITSSSALQLPSLQQAENAELGQFHSISQHNQINICHHEHTIQWPELPSVQCNKPSASSSFADPLALLGGESVSLLKLDAENLGSATCFSPSIVERHEQSAEDDAHDDGLIAGSLISSYSQQLETSCCTTSSSSTHSQLYHDYTLECIIKPLLHQPYERH</sequence>